<protein>
    <submittedName>
        <fullName evidence="1">Terminase small subunit</fullName>
    </submittedName>
</protein>
<proteinExistence type="predicted"/>
<keyword evidence="2" id="KW-1185">Reference proteome</keyword>
<dbReference type="InterPro" id="IPR024345">
    <property type="entry name" value="DNA_matur_Phage_T7-like"/>
</dbReference>
<name>A0A868BZ55_9CAUD</name>
<dbReference type="EMBL" id="MT951568">
    <property type="protein sequence ID" value="QOI69549.1"/>
    <property type="molecule type" value="Genomic_DNA"/>
</dbReference>
<reference evidence="1" key="1">
    <citation type="submission" date="2020-08" db="EMBL/GenBank/DDBJ databases">
        <authorList>
            <person name="Nguyen N.T.T."/>
            <person name="Holtappels D."/>
            <person name="Doan T.T.K."/>
            <person name="Pham H.K.N."/>
            <person name="Wagemans J."/>
        </authorList>
    </citation>
    <scope>NUCLEOTIDE SEQUENCE</scope>
</reference>
<organism evidence="1 2">
    <name type="scientific">Xanthomonas phage Xaa_vB_phi31</name>
    <dbReference type="NCBI Taxonomy" id="2776752"/>
    <lineage>
        <taxon>Viruses</taxon>
        <taxon>Duplodnaviria</taxon>
        <taxon>Heunggongvirae</taxon>
        <taxon>Uroviricota</taxon>
        <taxon>Caudoviricetes</taxon>
        <taxon>Autographivirales</taxon>
        <taxon>Autonotataviridae</taxon>
        <taxon>Gujervirinae</taxon>
        <taxon>Pazvirus</taxon>
        <taxon>Pazvirus 31</taxon>
    </lineage>
</organism>
<sequence length="99" mass="10127">MAKNAASEDFLGTLHNSFAIYLNSLLTKEGGPTAAELSVINSFLDKNDISCAVSSDNAVGRLKEQLKGVGAPATVSDKDKEGALAGVLDLAQYRAGGAG</sequence>
<evidence type="ECO:0000313" key="1">
    <source>
        <dbReference type="EMBL" id="QOI69549.1"/>
    </source>
</evidence>
<dbReference type="Pfam" id="PF11123">
    <property type="entry name" value="DNA_Packaging_2"/>
    <property type="match status" value="1"/>
</dbReference>
<dbReference type="Proteomes" id="UP000671943">
    <property type="component" value="Segment"/>
</dbReference>
<evidence type="ECO:0000313" key="2">
    <source>
        <dbReference type="Proteomes" id="UP000671943"/>
    </source>
</evidence>
<accession>A0A868BZ55</accession>
<gene>
    <name evidence="1" type="ORF">XaavBphi31_52</name>
</gene>